<protein>
    <submittedName>
        <fullName evidence="1">Uncharacterized protein</fullName>
    </submittedName>
</protein>
<dbReference type="Proteomes" id="UP000276133">
    <property type="component" value="Unassembled WGS sequence"/>
</dbReference>
<sequence>MLFLCKILRNFNIPKKFLDLLLNPYQALHHFNFIFMENLIQFMKQKHSKIFFKSSVRCLSSKNRKIKIIPLNIRENYYLSGLNNTLGSKSSEQS</sequence>
<name>A0A3M7QYQ0_BRAPC</name>
<comment type="caution">
    <text evidence="1">The sequence shown here is derived from an EMBL/GenBank/DDBJ whole genome shotgun (WGS) entry which is preliminary data.</text>
</comment>
<organism evidence="1 2">
    <name type="scientific">Brachionus plicatilis</name>
    <name type="common">Marine rotifer</name>
    <name type="synonym">Brachionus muelleri</name>
    <dbReference type="NCBI Taxonomy" id="10195"/>
    <lineage>
        <taxon>Eukaryota</taxon>
        <taxon>Metazoa</taxon>
        <taxon>Spiralia</taxon>
        <taxon>Gnathifera</taxon>
        <taxon>Rotifera</taxon>
        <taxon>Eurotatoria</taxon>
        <taxon>Monogononta</taxon>
        <taxon>Pseudotrocha</taxon>
        <taxon>Ploima</taxon>
        <taxon>Brachionidae</taxon>
        <taxon>Brachionus</taxon>
    </lineage>
</organism>
<dbReference type="AlphaFoldDB" id="A0A3M7QYQ0"/>
<proteinExistence type="predicted"/>
<gene>
    <name evidence="1" type="ORF">BpHYR1_032606</name>
</gene>
<dbReference type="EMBL" id="REGN01004697">
    <property type="protein sequence ID" value="RNA16482.1"/>
    <property type="molecule type" value="Genomic_DNA"/>
</dbReference>
<accession>A0A3M7QYQ0</accession>
<evidence type="ECO:0000313" key="1">
    <source>
        <dbReference type="EMBL" id="RNA16482.1"/>
    </source>
</evidence>
<keyword evidence="2" id="KW-1185">Reference proteome</keyword>
<reference evidence="1 2" key="1">
    <citation type="journal article" date="2018" name="Sci. Rep.">
        <title>Genomic signatures of local adaptation to the degree of environmental predictability in rotifers.</title>
        <authorList>
            <person name="Franch-Gras L."/>
            <person name="Hahn C."/>
            <person name="Garcia-Roger E.M."/>
            <person name="Carmona M.J."/>
            <person name="Serra M."/>
            <person name="Gomez A."/>
        </authorList>
    </citation>
    <scope>NUCLEOTIDE SEQUENCE [LARGE SCALE GENOMIC DNA]</scope>
    <source>
        <strain evidence="1">HYR1</strain>
    </source>
</reference>
<evidence type="ECO:0000313" key="2">
    <source>
        <dbReference type="Proteomes" id="UP000276133"/>
    </source>
</evidence>